<reference evidence="14 15" key="1">
    <citation type="submission" date="2019-02" db="EMBL/GenBank/DDBJ databases">
        <title>Deep-cultivation of Planctomycetes and their phenomic and genomic characterization uncovers novel biology.</title>
        <authorList>
            <person name="Wiegand S."/>
            <person name="Jogler M."/>
            <person name="Boedeker C."/>
            <person name="Pinto D."/>
            <person name="Vollmers J."/>
            <person name="Rivas-Marin E."/>
            <person name="Kohn T."/>
            <person name="Peeters S.H."/>
            <person name="Heuer A."/>
            <person name="Rast P."/>
            <person name="Oberbeckmann S."/>
            <person name="Bunk B."/>
            <person name="Jeske O."/>
            <person name="Meyerdierks A."/>
            <person name="Storesund J.E."/>
            <person name="Kallscheuer N."/>
            <person name="Luecker S."/>
            <person name="Lage O.M."/>
            <person name="Pohl T."/>
            <person name="Merkel B.J."/>
            <person name="Hornburger P."/>
            <person name="Mueller R.-W."/>
            <person name="Bruemmer F."/>
            <person name="Labrenz M."/>
            <person name="Spormann A.M."/>
            <person name="Op den Camp H."/>
            <person name="Overmann J."/>
            <person name="Amann R."/>
            <person name="Jetten M.S.M."/>
            <person name="Mascher T."/>
            <person name="Medema M.H."/>
            <person name="Devos D.P."/>
            <person name="Kaster A.-K."/>
            <person name="Ovreas L."/>
            <person name="Rohde M."/>
            <person name="Galperin M.Y."/>
            <person name="Jogler C."/>
        </authorList>
    </citation>
    <scope>NUCLEOTIDE SEQUENCE [LARGE SCALE GENOMIC DNA]</scope>
    <source>
        <strain evidence="14 15">ElP</strain>
    </source>
</reference>
<dbReference type="SUPFAM" id="SSF53383">
    <property type="entry name" value="PLP-dependent transferases"/>
    <property type="match status" value="1"/>
</dbReference>
<comment type="catalytic activity">
    <reaction evidence="11 13">
        <text>(8S)-8-amino-7-oxononanoate + S-adenosyl-L-methionine = S-adenosyl-4-methylsulfanyl-2-oxobutanoate + (7R,8S)-7,8-diammoniononanoate</text>
        <dbReference type="Rhea" id="RHEA:16861"/>
        <dbReference type="ChEBI" id="CHEBI:16490"/>
        <dbReference type="ChEBI" id="CHEBI:59789"/>
        <dbReference type="ChEBI" id="CHEBI:149468"/>
        <dbReference type="ChEBI" id="CHEBI:149469"/>
        <dbReference type="EC" id="2.6.1.62"/>
    </reaction>
</comment>
<comment type="subcellular location">
    <subcellularLocation>
        <location evidence="2 13">Cytoplasm</location>
    </subcellularLocation>
</comment>
<dbReference type="InterPro" id="IPR015422">
    <property type="entry name" value="PyrdxlP-dep_Trfase_small"/>
</dbReference>
<dbReference type="InterPro" id="IPR015421">
    <property type="entry name" value="PyrdxlP-dep_Trfase_major"/>
</dbReference>
<keyword evidence="15" id="KW-1185">Reference proteome</keyword>
<name>A0A518H8N1_9BACT</name>
<dbReference type="PANTHER" id="PTHR42684:SF17">
    <property type="entry name" value="ADENOSYLMETHIONINE-8-AMINO-7-OXONONANOATE AMINOTRANSFERASE"/>
    <property type="match status" value="1"/>
</dbReference>
<comment type="caution">
    <text evidence="13">Lacks conserved residue(s) required for the propagation of feature annotation.</text>
</comment>
<comment type="similarity">
    <text evidence="12 13">Belongs to the class-III pyridoxal-phosphate-dependent aminotransferase family. BioA subfamily.</text>
</comment>
<evidence type="ECO:0000256" key="2">
    <source>
        <dbReference type="ARBA" id="ARBA00004496"/>
    </source>
</evidence>
<feature type="binding site" evidence="13">
    <location>
        <begin position="120"/>
        <end position="121"/>
    </location>
    <ligand>
        <name>pyridoxal 5'-phosphate</name>
        <dbReference type="ChEBI" id="CHEBI:597326"/>
    </ligand>
</feature>
<dbReference type="InterPro" id="IPR015424">
    <property type="entry name" value="PyrdxlP-dep_Trfase"/>
</dbReference>
<dbReference type="GO" id="GO:0004015">
    <property type="term" value="F:adenosylmethionine-8-amino-7-oxononanoate transaminase activity"/>
    <property type="evidence" value="ECO:0007669"/>
    <property type="project" value="UniProtKB-UniRule"/>
</dbReference>
<evidence type="ECO:0000256" key="4">
    <source>
        <dbReference type="ARBA" id="ARBA00011738"/>
    </source>
</evidence>
<feature type="binding site" evidence="13">
    <location>
        <position position="290"/>
    </location>
    <ligand>
        <name>substrate</name>
    </ligand>
</feature>
<keyword evidence="7 13" id="KW-0808">Transferase</keyword>
<dbReference type="InterPro" id="IPR005814">
    <property type="entry name" value="Aminotrans_3"/>
</dbReference>
<comment type="cofactor">
    <cofactor evidence="1 13">
        <name>pyridoxal 5'-phosphate</name>
        <dbReference type="ChEBI" id="CHEBI:597326"/>
    </cofactor>
</comment>
<dbReference type="Proteomes" id="UP000317835">
    <property type="component" value="Chromosome"/>
</dbReference>
<dbReference type="CDD" id="cd00610">
    <property type="entry name" value="OAT_like"/>
    <property type="match status" value="1"/>
</dbReference>
<organism evidence="14 15">
    <name type="scientific">Tautonia plasticadhaerens</name>
    <dbReference type="NCBI Taxonomy" id="2527974"/>
    <lineage>
        <taxon>Bacteria</taxon>
        <taxon>Pseudomonadati</taxon>
        <taxon>Planctomycetota</taxon>
        <taxon>Planctomycetia</taxon>
        <taxon>Isosphaerales</taxon>
        <taxon>Isosphaeraceae</taxon>
        <taxon>Tautonia</taxon>
    </lineage>
</organism>
<dbReference type="EMBL" id="CP036426">
    <property type="protein sequence ID" value="QDV37199.1"/>
    <property type="molecule type" value="Genomic_DNA"/>
</dbReference>
<dbReference type="PROSITE" id="PS00600">
    <property type="entry name" value="AA_TRANSFER_CLASS_3"/>
    <property type="match status" value="1"/>
</dbReference>
<comment type="pathway">
    <text evidence="3 13">Cofactor biosynthesis; biotin biosynthesis; 7,8-diaminononanoate from 8-amino-7-oxononanoate (SAM route): step 1/1.</text>
</comment>
<dbReference type="UniPathway" id="UPA00078">
    <property type="reaction ID" value="UER00160"/>
</dbReference>
<feature type="binding site" evidence="13">
    <location>
        <position position="261"/>
    </location>
    <ligand>
        <name>pyridoxal 5'-phosphate</name>
        <dbReference type="ChEBI" id="CHEBI:597326"/>
    </ligand>
</feature>
<feature type="binding site" evidence="13">
    <location>
        <begin position="326"/>
        <end position="327"/>
    </location>
    <ligand>
        <name>pyridoxal 5'-phosphate</name>
        <dbReference type="ChEBI" id="CHEBI:597326"/>
    </ligand>
</feature>
<dbReference type="HAMAP" id="MF_00834">
    <property type="entry name" value="BioA"/>
    <property type="match status" value="1"/>
</dbReference>
<dbReference type="GO" id="GO:0009102">
    <property type="term" value="P:biotin biosynthetic process"/>
    <property type="evidence" value="ECO:0007669"/>
    <property type="project" value="UniProtKB-UniRule"/>
</dbReference>
<feature type="modified residue" description="N6-(pyridoxal phosphate)lysine" evidence="13">
    <location>
        <position position="290"/>
    </location>
</feature>
<comment type="function">
    <text evidence="13">Catalyzes the transfer of the alpha-amino group from S-adenosyl-L-methionine (SAM) to 7-keto-8-aminopelargonic acid (KAPA) to form 7,8-diaminopelargonic acid (DAPA). It is the only aminotransferase known to utilize SAM as an amino donor.</text>
</comment>
<evidence type="ECO:0000313" key="15">
    <source>
        <dbReference type="Proteomes" id="UP000317835"/>
    </source>
</evidence>
<comment type="subunit">
    <text evidence="4 13">Homodimer.</text>
</comment>
<dbReference type="EC" id="2.6.1.62" evidence="13"/>
<feature type="site" description="Participates in the substrate recognition with KAPA and in a stacking interaction with the adenine ring of SAM" evidence="13">
    <location>
        <position position="23"/>
    </location>
</feature>
<evidence type="ECO:0000256" key="13">
    <source>
        <dbReference type="HAMAP-Rule" id="MF_00834"/>
    </source>
</evidence>
<dbReference type="InterPro" id="IPR049704">
    <property type="entry name" value="Aminotrans_3_PPA_site"/>
</dbReference>
<accession>A0A518H8N1</accession>
<dbReference type="PANTHER" id="PTHR42684">
    <property type="entry name" value="ADENOSYLMETHIONINE-8-AMINO-7-OXONONANOATE AMINOTRANSFERASE"/>
    <property type="match status" value="1"/>
</dbReference>
<proteinExistence type="inferred from homology"/>
<dbReference type="Pfam" id="PF00202">
    <property type="entry name" value="Aminotran_3"/>
    <property type="match status" value="1"/>
</dbReference>
<evidence type="ECO:0000256" key="6">
    <source>
        <dbReference type="ARBA" id="ARBA00022576"/>
    </source>
</evidence>
<keyword evidence="8 13" id="KW-0949">S-adenosyl-L-methionine</keyword>
<keyword evidence="6 13" id="KW-0032">Aminotransferase</keyword>
<dbReference type="FunFam" id="3.40.640.10:FF:000078">
    <property type="entry name" value="Adenosylmethionine-8-amino-7-oxononanoate aminotransferase"/>
    <property type="match status" value="1"/>
</dbReference>
<sequence length="457" mass="50230">MSFPPIDPETLRRWDKEHLWHPFTAQADWAAGEPLIIDRAEGAELIDTRGRRYLDGVSSLWCNVHGHRHPTIDAAIREQLDKVAHTTMLGLSHPTAIELARKLVELAPPGLTRVFYSDDGATAVEVSLKMAYQYWRQKADPEPERSMFVALGGAYHGDTIGDVSLGGVDRFHAMFRPLLFPVLRAPIPFCYRCPLGLERTSCLTACLDEVEHLLRAHPGQVAGVVIEPIVQGAAGMVTHPAGYLEGLRRLTRKHGTLLIADEVAVGFGRTGRMFACEHEGVSPDFLCLAKGITGGYLPLAATMTTEEVYSAFFATAAQGKTFQHGHTYGGNPLGAAAALATLRVFEEERTLERIGPLADRLALHLGRFSSLRHVGEVRQRGLMAGIELVLDRGSKAEFPSHQQVGNRVCRMARELGVLIRPLGDVLVVMPPLSLTGSQLDRMMDVMLRCVVEVTERN</sequence>
<protein>
    <recommendedName>
        <fullName evidence="13">Adenosylmethionine-8-amino-7-oxononanoate aminotransferase</fullName>
        <ecNumber evidence="13">2.6.1.62</ecNumber>
    </recommendedName>
    <alternativeName>
        <fullName evidence="13">7,8-diamino-pelargonic acid aminotransferase</fullName>
        <shortName evidence="13">DAPA AT</shortName>
        <shortName evidence="13">DAPA aminotransferase</shortName>
    </alternativeName>
    <alternativeName>
        <fullName evidence="13">7,8-diaminononanoate synthase</fullName>
        <shortName evidence="13">DANS</shortName>
    </alternativeName>
    <alternativeName>
        <fullName evidence="13">Diaminopelargonic acid synthase</fullName>
    </alternativeName>
</protein>
<dbReference type="GO" id="GO:0030170">
    <property type="term" value="F:pyridoxal phosphate binding"/>
    <property type="evidence" value="ECO:0007669"/>
    <property type="project" value="UniProtKB-UniRule"/>
</dbReference>
<dbReference type="InterPro" id="IPR005815">
    <property type="entry name" value="BioA"/>
</dbReference>
<feature type="binding site" evidence="13">
    <location>
        <position position="420"/>
    </location>
    <ligand>
        <name>substrate</name>
    </ligand>
</feature>
<evidence type="ECO:0000256" key="9">
    <source>
        <dbReference type="ARBA" id="ARBA00022756"/>
    </source>
</evidence>
<dbReference type="KEGG" id="tpla:ElP_51320"/>
<evidence type="ECO:0000256" key="12">
    <source>
        <dbReference type="ARBA" id="ARBA00060970"/>
    </source>
</evidence>
<keyword evidence="9 13" id="KW-0093">Biotin biosynthesis</keyword>
<dbReference type="NCBIfam" id="TIGR00508">
    <property type="entry name" value="bioA"/>
    <property type="match status" value="1"/>
</dbReference>
<dbReference type="OrthoDB" id="9816013at2"/>
<dbReference type="GO" id="GO:0005737">
    <property type="term" value="C:cytoplasm"/>
    <property type="evidence" value="ECO:0007669"/>
    <property type="project" value="UniProtKB-SubCell"/>
</dbReference>
<feature type="binding site" evidence="13">
    <location>
        <position position="155"/>
    </location>
    <ligand>
        <name>substrate</name>
    </ligand>
</feature>
<gene>
    <name evidence="14" type="primary">bioK</name>
    <name evidence="13" type="synonym">bioA</name>
    <name evidence="14" type="ORF">ElP_51320</name>
</gene>
<dbReference type="RefSeq" id="WP_145274646.1">
    <property type="nucleotide sequence ID" value="NZ_CP036426.1"/>
</dbReference>
<evidence type="ECO:0000256" key="11">
    <source>
        <dbReference type="ARBA" id="ARBA00048449"/>
    </source>
</evidence>
<evidence type="ECO:0000256" key="7">
    <source>
        <dbReference type="ARBA" id="ARBA00022679"/>
    </source>
</evidence>
<evidence type="ECO:0000256" key="10">
    <source>
        <dbReference type="ARBA" id="ARBA00022898"/>
    </source>
</evidence>
<evidence type="ECO:0000256" key="3">
    <source>
        <dbReference type="ARBA" id="ARBA00005063"/>
    </source>
</evidence>
<dbReference type="Gene3D" id="3.40.640.10">
    <property type="entry name" value="Type I PLP-dependent aspartate aminotransferase-like (Major domain)"/>
    <property type="match status" value="1"/>
</dbReference>
<dbReference type="PIRSF" id="PIRSF000521">
    <property type="entry name" value="Transaminase_4ab_Lys_Orn"/>
    <property type="match status" value="1"/>
</dbReference>
<keyword evidence="10 13" id="KW-0663">Pyridoxal phosphate</keyword>
<evidence type="ECO:0000256" key="8">
    <source>
        <dbReference type="ARBA" id="ARBA00022691"/>
    </source>
</evidence>
<keyword evidence="5 13" id="KW-0963">Cytoplasm</keyword>
<evidence type="ECO:0000313" key="14">
    <source>
        <dbReference type="EMBL" id="QDV37199.1"/>
    </source>
</evidence>
<dbReference type="Gene3D" id="3.90.1150.10">
    <property type="entry name" value="Aspartate Aminotransferase, domain 1"/>
    <property type="match status" value="1"/>
</dbReference>
<evidence type="ECO:0000256" key="1">
    <source>
        <dbReference type="ARBA" id="ARBA00001933"/>
    </source>
</evidence>
<evidence type="ECO:0000256" key="5">
    <source>
        <dbReference type="ARBA" id="ARBA00022490"/>
    </source>
</evidence>
<dbReference type="AlphaFoldDB" id="A0A518H8N1"/>
<feature type="binding site" evidence="13">
    <location>
        <position position="325"/>
    </location>
    <ligand>
        <name>substrate</name>
    </ligand>
</feature>